<dbReference type="InterPro" id="IPR013785">
    <property type="entry name" value="Aldolase_TIM"/>
</dbReference>
<dbReference type="CDD" id="cd11615">
    <property type="entry name" value="SAF_NeuB_like"/>
    <property type="match status" value="1"/>
</dbReference>
<protein>
    <recommendedName>
        <fullName evidence="1">AFP-like domain-containing protein</fullName>
    </recommendedName>
</protein>
<proteinExistence type="predicted"/>
<dbReference type="Gene3D" id="3.20.20.70">
    <property type="entry name" value="Aldolase class I"/>
    <property type="match status" value="1"/>
</dbReference>
<dbReference type="PROSITE" id="PS50844">
    <property type="entry name" value="AFP_LIKE"/>
    <property type="match status" value="1"/>
</dbReference>
<dbReference type="SUPFAM" id="SSF51569">
    <property type="entry name" value="Aldolase"/>
    <property type="match status" value="1"/>
</dbReference>
<evidence type="ECO:0000259" key="1">
    <source>
        <dbReference type="PROSITE" id="PS50844"/>
    </source>
</evidence>
<dbReference type="SMART" id="SM00858">
    <property type="entry name" value="SAF"/>
    <property type="match status" value="1"/>
</dbReference>
<sequence length="189" mass="20982">SSIQPAVEILRRKKVPFSLFHCTSMYPTPYEKVRLGALLDLQEAFPDAVLGLSDHSIGNYTCFGAIPFGARILEKHFTSDLSWDGPDIPISIAPSELQELITGSLAIYKALGGKKEILTEEQPTIDFAYACVVTVRDIAKGETFSEENLWVKRPGTGEVKAVHYDDLLGRKATMDISKNTQLKWNHAKD</sequence>
<organism evidence="2">
    <name type="scientific">marine metagenome</name>
    <dbReference type="NCBI Taxonomy" id="408172"/>
    <lineage>
        <taxon>unclassified sequences</taxon>
        <taxon>metagenomes</taxon>
        <taxon>ecological metagenomes</taxon>
    </lineage>
</organism>
<dbReference type="InterPro" id="IPR057736">
    <property type="entry name" value="SAF_PseI/NeuA/NeuB"/>
</dbReference>
<dbReference type="Pfam" id="PF03102">
    <property type="entry name" value="NeuB"/>
    <property type="match status" value="1"/>
</dbReference>
<gene>
    <name evidence="2" type="ORF">METZ01_LOCUS424537</name>
</gene>
<dbReference type="Pfam" id="PF08666">
    <property type="entry name" value="SAF"/>
    <property type="match status" value="1"/>
</dbReference>
<dbReference type="PANTHER" id="PTHR42966:SF1">
    <property type="entry name" value="SIALIC ACID SYNTHASE"/>
    <property type="match status" value="1"/>
</dbReference>
<dbReference type="Gene3D" id="3.90.1210.10">
    <property type="entry name" value="Antifreeze-like/N-acetylneuraminic acid synthase C-terminal domain"/>
    <property type="match status" value="1"/>
</dbReference>
<dbReference type="InterPro" id="IPR013974">
    <property type="entry name" value="SAF"/>
</dbReference>
<dbReference type="GO" id="GO:0016051">
    <property type="term" value="P:carbohydrate biosynthetic process"/>
    <property type="evidence" value="ECO:0007669"/>
    <property type="project" value="InterPro"/>
</dbReference>
<name>A0A382XL50_9ZZZZ</name>
<dbReference type="GO" id="GO:0047444">
    <property type="term" value="F:N-acylneuraminate-9-phosphate synthase activity"/>
    <property type="evidence" value="ECO:0007669"/>
    <property type="project" value="TreeGrafter"/>
</dbReference>
<accession>A0A382XL50</accession>
<dbReference type="InterPro" id="IPR036732">
    <property type="entry name" value="AFP_Neu5c_C_sf"/>
</dbReference>
<dbReference type="InterPro" id="IPR051690">
    <property type="entry name" value="PseI-like"/>
</dbReference>
<dbReference type="InterPro" id="IPR006190">
    <property type="entry name" value="SAF_AFP_Neu5Ac"/>
</dbReference>
<feature type="non-terminal residue" evidence="2">
    <location>
        <position position="1"/>
    </location>
</feature>
<feature type="domain" description="AFP-like" evidence="1">
    <location>
        <begin position="131"/>
        <end position="189"/>
    </location>
</feature>
<dbReference type="PANTHER" id="PTHR42966">
    <property type="entry name" value="N-ACETYLNEURAMINATE SYNTHASE"/>
    <property type="match status" value="1"/>
</dbReference>
<reference evidence="2" key="1">
    <citation type="submission" date="2018-05" db="EMBL/GenBank/DDBJ databases">
        <authorList>
            <person name="Lanie J.A."/>
            <person name="Ng W.-L."/>
            <person name="Kazmierczak K.M."/>
            <person name="Andrzejewski T.M."/>
            <person name="Davidsen T.M."/>
            <person name="Wayne K.J."/>
            <person name="Tettelin H."/>
            <person name="Glass J.I."/>
            <person name="Rusch D."/>
            <person name="Podicherti R."/>
            <person name="Tsui H.-C.T."/>
            <person name="Winkler M.E."/>
        </authorList>
    </citation>
    <scope>NUCLEOTIDE SEQUENCE</scope>
</reference>
<dbReference type="SUPFAM" id="SSF51269">
    <property type="entry name" value="AFP III-like domain"/>
    <property type="match status" value="1"/>
</dbReference>
<dbReference type="EMBL" id="UINC01168584">
    <property type="protein sequence ID" value="SVD71683.1"/>
    <property type="molecule type" value="Genomic_DNA"/>
</dbReference>
<dbReference type="AlphaFoldDB" id="A0A382XL50"/>
<evidence type="ECO:0000313" key="2">
    <source>
        <dbReference type="EMBL" id="SVD71683.1"/>
    </source>
</evidence>
<dbReference type="InterPro" id="IPR013132">
    <property type="entry name" value="PseI/NeuA/B-like_N"/>
</dbReference>